<gene>
    <name evidence="1" type="ORF">PCON_08812</name>
</gene>
<sequence>MRRIIDKCRYYLSETANDYPCFAPCHECPTFSDFEKASLVECEAQQRRTPTLVPTPNGGRLVIHGLNSTRRRHKYRCHGAGWNINLPSFHCLFKTLYHTNLIFFNTHSSNNGNFPKAVRARNRG</sequence>
<dbReference type="EMBL" id="HF935444">
    <property type="protein sequence ID" value="CCX09219.1"/>
    <property type="molecule type" value="Genomic_DNA"/>
</dbReference>
<name>U4LDR0_PYROM</name>
<accession>U4LDR0</accession>
<evidence type="ECO:0000313" key="2">
    <source>
        <dbReference type="Proteomes" id="UP000018144"/>
    </source>
</evidence>
<dbReference type="AlphaFoldDB" id="U4LDR0"/>
<keyword evidence="2" id="KW-1185">Reference proteome</keyword>
<proteinExistence type="predicted"/>
<evidence type="ECO:0000313" key="1">
    <source>
        <dbReference type="EMBL" id="CCX09219.1"/>
    </source>
</evidence>
<reference evidence="1 2" key="1">
    <citation type="journal article" date="2013" name="PLoS Genet.">
        <title>The genome and development-dependent transcriptomes of Pyronema confluens: a window into fungal evolution.</title>
        <authorList>
            <person name="Traeger S."/>
            <person name="Altegoer F."/>
            <person name="Freitag M."/>
            <person name="Gabaldon T."/>
            <person name="Kempken F."/>
            <person name="Kumar A."/>
            <person name="Marcet-Houben M."/>
            <person name="Poggeler S."/>
            <person name="Stajich J.E."/>
            <person name="Nowrousian M."/>
        </authorList>
    </citation>
    <scope>NUCLEOTIDE SEQUENCE [LARGE SCALE GENOMIC DNA]</scope>
    <source>
        <strain evidence="2">CBS 100304</strain>
        <tissue evidence="1">Vegetative mycelium</tissue>
    </source>
</reference>
<organism evidence="1 2">
    <name type="scientific">Pyronema omphalodes (strain CBS 100304)</name>
    <name type="common">Pyronema confluens</name>
    <dbReference type="NCBI Taxonomy" id="1076935"/>
    <lineage>
        <taxon>Eukaryota</taxon>
        <taxon>Fungi</taxon>
        <taxon>Dikarya</taxon>
        <taxon>Ascomycota</taxon>
        <taxon>Pezizomycotina</taxon>
        <taxon>Pezizomycetes</taxon>
        <taxon>Pezizales</taxon>
        <taxon>Pyronemataceae</taxon>
        <taxon>Pyronema</taxon>
    </lineage>
</organism>
<protein>
    <submittedName>
        <fullName evidence="1">Uncharacterized protein</fullName>
    </submittedName>
</protein>
<dbReference type="Proteomes" id="UP000018144">
    <property type="component" value="Unassembled WGS sequence"/>
</dbReference>